<evidence type="ECO:0000256" key="12">
    <source>
        <dbReference type="ARBA" id="ARBA00023157"/>
    </source>
</evidence>
<comment type="function">
    <text evidence="13">Inactive carboxypeptidase that may play a role in cell wall organization and biogenesis.</text>
</comment>
<keyword evidence="7" id="KW-0479">Metal-binding</keyword>
<keyword evidence="11" id="KW-0482">Metalloprotease</keyword>
<evidence type="ECO:0000256" key="11">
    <source>
        <dbReference type="ARBA" id="ARBA00023049"/>
    </source>
</evidence>
<dbReference type="InterPro" id="IPR000834">
    <property type="entry name" value="Peptidase_M14"/>
</dbReference>
<feature type="domain" description="Peptidase M14" evidence="18">
    <location>
        <begin position="158"/>
        <end position="468"/>
    </location>
</feature>
<dbReference type="Gene3D" id="3.40.630.10">
    <property type="entry name" value="Zn peptidases"/>
    <property type="match status" value="1"/>
</dbReference>
<dbReference type="PANTHER" id="PTHR11705">
    <property type="entry name" value="PROTEASE FAMILY M14 CARBOXYPEPTIDASE A,B"/>
    <property type="match status" value="1"/>
</dbReference>
<dbReference type="EMBL" id="JAWIZZ010000038">
    <property type="protein sequence ID" value="KAK5780945.1"/>
    <property type="molecule type" value="Genomic_DNA"/>
</dbReference>
<evidence type="ECO:0000256" key="14">
    <source>
        <dbReference type="ARBA" id="ARBA00026187"/>
    </source>
</evidence>
<comment type="similarity">
    <text evidence="3 16">Belongs to the peptidase M14 family.</text>
</comment>
<keyword evidence="20" id="KW-1185">Reference proteome</keyword>
<dbReference type="GO" id="GO:0008270">
    <property type="term" value="F:zinc ion binding"/>
    <property type="evidence" value="ECO:0007669"/>
    <property type="project" value="InterPro"/>
</dbReference>
<comment type="caution">
    <text evidence="16">Lacks conserved residue(s) required for the propagation of feature annotation.</text>
</comment>
<dbReference type="GO" id="GO:0005576">
    <property type="term" value="C:extracellular region"/>
    <property type="evidence" value="ECO:0007669"/>
    <property type="project" value="UniProtKB-SubCell"/>
</dbReference>
<evidence type="ECO:0000256" key="4">
    <source>
        <dbReference type="ARBA" id="ARBA00022525"/>
    </source>
</evidence>
<comment type="caution">
    <text evidence="19">The sequence shown here is derived from an EMBL/GenBank/DDBJ whole genome shotgun (WGS) entry which is preliminary data.</text>
</comment>
<evidence type="ECO:0000256" key="1">
    <source>
        <dbReference type="ARBA" id="ARBA00001947"/>
    </source>
</evidence>
<organism evidence="19 20">
    <name type="scientific">Arxiozyma heterogenica</name>
    <dbReference type="NCBI Taxonomy" id="278026"/>
    <lineage>
        <taxon>Eukaryota</taxon>
        <taxon>Fungi</taxon>
        <taxon>Dikarya</taxon>
        <taxon>Ascomycota</taxon>
        <taxon>Saccharomycotina</taxon>
        <taxon>Saccharomycetes</taxon>
        <taxon>Saccharomycetales</taxon>
        <taxon>Saccharomycetaceae</taxon>
        <taxon>Arxiozyma</taxon>
    </lineage>
</organism>
<protein>
    <recommendedName>
        <fullName evidence="14">Inactive metallocarboxypeptidase ECM14</fullName>
    </recommendedName>
    <alternativeName>
        <fullName evidence="15">Inactive metallocarboxypeptidase ecm14</fullName>
    </alternativeName>
</protein>
<feature type="chain" id="PRO_5043011698" description="Inactive metallocarboxypeptidase ECM14" evidence="17">
    <location>
        <begin position="20"/>
        <end position="476"/>
    </location>
</feature>
<keyword evidence="4" id="KW-0964">Secreted</keyword>
<evidence type="ECO:0000256" key="2">
    <source>
        <dbReference type="ARBA" id="ARBA00004613"/>
    </source>
</evidence>
<comment type="subcellular location">
    <subcellularLocation>
        <location evidence="2">Secreted</location>
    </subcellularLocation>
</comment>
<evidence type="ECO:0000256" key="9">
    <source>
        <dbReference type="ARBA" id="ARBA00022801"/>
    </source>
</evidence>
<keyword evidence="8 17" id="KW-0732">Signal</keyword>
<comment type="cofactor">
    <cofactor evidence="1">
        <name>Zn(2+)</name>
        <dbReference type="ChEBI" id="CHEBI:29105"/>
    </cofactor>
</comment>
<evidence type="ECO:0000259" key="18">
    <source>
        <dbReference type="PROSITE" id="PS52035"/>
    </source>
</evidence>
<keyword evidence="12" id="KW-1015">Disulfide bond</keyword>
<dbReference type="CDD" id="cd03860">
    <property type="entry name" value="M14_CP_A-B_like"/>
    <property type="match status" value="1"/>
</dbReference>
<dbReference type="InterPro" id="IPR057247">
    <property type="entry name" value="CARBOXYPEPT_ZN_2"/>
</dbReference>
<dbReference type="SUPFAM" id="SSF53187">
    <property type="entry name" value="Zn-dependent exopeptidases"/>
    <property type="match status" value="1"/>
</dbReference>
<keyword evidence="5" id="KW-0121">Carboxypeptidase</keyword>
<dbReference type="PRINTS" id="PR00765">
    <property type="entry name" value="CRBOXYPTASEA"/>
</dbReference>
<feature type="signal peptide" evidence="17">
    <location>
        <begin position="1"/>
        <end position="19"/>
    </location>
</feature>
<sequence>MSIVQKLLLLIPFFFTLNAHCITKHTELSPGNYSNSGVVRCHYKVKGRHLSNDQIYQRLNKYSRHIDIWTNNDHFIDFQTHEDLFKKINKISKTLDANCEVMIDKLDSLIKESFPTNRRDHGLFNEILRDYPNRNVDIFKVINTRNIHGKLSEYFFQDYRDLNSLEVWFHVLTQWFPDILNLQDLGSTFENNHLYALEINVNNKTSNPDGKTIVITGGTHSREWISISTVCYVMFQLLSDYESRINNKANHIFNSFNFIFIPVLNPDGYEYTWTTDRLWRKNRQDTENKECPGFDLDRTFGYHWQPTWEYPCSSNYNGKEPFIAKESQLLDQYIKKKFGPDKDEMLSVFLDFHSYSQEILYPFTYSCDVLPNDIENLLELAYDLSKSIRKFSGKQYDVRQGCKDRDADLNPAAGSGSLLDYMYDKGARISYQIKLRDTGNHGFLLPSRFIEPVGKEATEVMKTLCDFLLNPTTWMS</sequence>
<name>A0AAN8A9B2_9SACH</name>
<evidence type="ECO:0000256" key="5">
    <source>
        <dbReference type="ARBA" id="ARBA00022645"/>
    </source>
</evidence>
<keyword evidence="6" id="KW-0645">Protease</keyword>
<keyword evidence="10" id="KW-0862">Zinc</keyword>
<evidence type="ECO:0000256" key="7">
    <source>
        <dbReference type="ARBA" id="ARBA00022723"/>
    </source>
</evidence>
<dbReference type="InterPro" id="IPR057246">
    <property type="entry name" value="CARBOXYPEPT_ZN_1"/>
</dbReference>
<dbReference type="GO" id="GO:0006508">
    <property type="term" value="P:proteolysis"/>
    <property type="evidence" value="ECO:0007669"/>
    <property type="project" value="UniProtKB-KW"/>
</dbReference>
<dbReference type="FunFam" id="3.40.630.10:FF:000084">
    <property type="entry name" value="Carboxypeptidase B2"/>
    <property type="match status" value="1"/>
</dbReference>
<dbReference type="PROSITE" id="PS52035">
    <property type="entry name" value="PEPTIDASE_M14"/>
    <property type="match status" value="1"/>
</dbReference>
<evidence type="ECO:0000256" key="16">
    <source>
        <dbReference type="PROSITE-ProRule" id="PRU01379"/>
    </source>
</evidence>
<evidence type="ECO:0000313" key="19">
    <source>
        <dbReference type="EMBL" id="KAK5780945.1"/>
    </source>
</evidence>
<evidence type="ECO:0000256" key="10">
    <source>
        <dbReference type="ARBA" id="ARBA00022833"/>
    </source>
</evidence>
<dbReference type="GO" id="GO:0004181">
    <property type="term" value="F:metallocarboxypeptidase activity"/>
    <property type="evidence" value="ECO:0007669"/>
    <property type="project" value="InterPro"/>
</dbReference>
<evidence type="ECO:0000256" key="13">
    <source>
        <dbReference type="ARBA" id="ARBA00025210"/>
    </source>
</evidence>
<evidence type="ECO:0000256" key="15">
    <source>
        <dbReference type="ARBA" id="ARBA00026213"/>
    </source>
</evidence>
<evidence type="ECO:0000256" key="3">
    <source>
        <dbReference type="ARBA" id="ARBA00005988"/>
    </source>
</evidence>
<proteinExistence type="inferred from homology"/>
<dbReference type="PROSITE" id="PS00133">
    <property type="entry name" value="CARBOXYPEPT_ZN_2"/>
    <property type="match status" value="1"/>
</dbReference>
<accession>A0AAN8A9B2</accession>
<evidence type="ECO:0000256" key="8">
    <source>
        <dbReference type="ARBA" id="ARBA00022729"/>
    </source>
</evidence>
<keyword evidence="9" id="KW-0378">Hydrolase</keyword>
<dbReference type="Pfam" id="PF00246">
    <property type="entry name" value="Peptidase_M14"/>
    <property type="match status" value="1"/>
</dbReference>
<gene>
    <name evidence="19" type="ORF">RI543_001332</name>
</gene>
<evidence type="ECO:0000313" key="20">
    <source>
        <dbReference type="Proteomes" id="UP001306508"/>
    </source>
</evidence>
<evidence type="ECO:0000256" key="17">
    <source>
        <dbReference type="SAM" id="SignalP"/>
    </source>
</evidence>
<evidence type="ECO:0000256" key="6">
    <source>
        <dbReference type="ARBA" id="ARBA00022670"/>
    </source>
</evidence>
<dbReference type="PROSITE" id="PS00132">
    <property type="entry name" value="CARBOXYPEPT_ZN_1"/>
    <property type="match status" value="1"/>
</dbReference>
<dbReference type="PANTHER" id="PTHR11705:SF147">
    <property type="entry name" value="INACTIVE METALLOCARBOXYPEPTIDASE ECM14"/>
    <property type="match status" value="1"/>
</dbReference>
<reference evidence="20" key="1">
    <citation type="submission" date="2023-07" db="EMBL/GenBank/DDBJ databases">
        <title>A draft genome of Kazachstania heterogenica Y-27499.</title>
        <authorList>
            <person name="Donic C."/>
            <person name="Kralova J.S."/>
            <person name="Fidel L."/>
            <person name="Ben-Dor S."/>
            <person name="Jung S."/>
        </authorList>
    </citation>
    <scope>NUCLEOTIDE SEQUENCE [LARGE SCALE GENOMIC DNA]</scope>
    <source>
        <strain evidence="20">Y27499</strain>
    </source>
</reference>
<dbReference type="Proteomes" id="UP001306508">
    <property type="component" value="Unassembled WGS sequence"/>
</dbReference>
<dbReference type="AlphaFoldDB" id="A0AAN8A9B2"/>
<dbReference type="SMART" id="SM00631">
    <property type="entry name" value="Zn_pept"/>
    <property type="match status" value="1"/>
</dbReference>